<name>A0A024V3K0_PLAFA</name>
<evidence type="ECO:0000256" key="7">
    <source>
        <dbReference type="ARBA" id="ARBA00022723"/>
    </source>
</evidence>
<evidence type="ECO:0000313" key="15">
    <source>
        <dbReference type="Proteomes" id="UP000030690"/>
    </source>
</evidence>
<feature type="transmembrane region" description="Helical" evidence="13">
    <location>
        <begin position="218"/>
        <end position="248"/>
    </location>
</feature>
<evidence type="ECO:0000256" key="11">
    <source>
        <dbReference type="ARBA" id="ARBA00023049"/>
    </source>
</evidence>
<dbReference type="PANTHER" id="PTHR35864:SF1">
    <property type="entry name" value="ZINC METALLOPROTEASE YWHC-RELATED"/>
    <property type="match status" value="1"/>
</dbReference>
<evidence type="ECO:0008006" key="16">
    <source>
        <dbReference type="Google" id="ProtNLM"/>
    </source>
</evidence>
<dbReference type="AlphaFoldDB" id="A0A024V3K0"/>
<dbReference type="EMBL" id="KI925134">
    <property type="protein sequence ID" value="ETW17064.1"/>
    <property type="molecule type" value="Genomic_DNA"/>
</dbReference>
<evidence type="ECO:0000256" key="8">
    <source>
        <dbReference type="ARBA" id="ARBA00022801"/>
    </source>
</evidence>
<keyword evidence="8" id="KW-0378">Hydrolase</keyword>
<keyword evidence="10 13" id="KW-1133">Transmembrane helix</keyword>
<evidence type="ECO:0000256" key="5">
    <source>
        <dbReference type="ARBA" id="ARBA00022670"/>
    </source>
</evidence>
<evidence type="ECO:0000256" key="10">
    <source>
        <dbReference type="ARBA" id="ARBA00022989"/>
    </source>
</evidence>
<keyword evidence="12 13" id="KW-0472">Membrane</keyword>
<dbReference type="GO" id="GO:0006508">
    <property type="term" value="P:proteolysis"/>
    <property type="evidence" value="ECO:0007669"/>
    <property type="project" value="UniProtKB-KW"/>
</dbReference>
<organism evidence="14 15">
    <name type="scientific">Plasmodium falciparum Vietnam Oak-Knoll</name>
    <name type="common">FVO</name>
    <dbReference type="NCBI Taxonomy" id="1036723"/>
    <lineage>
        <taxon>Eukaryota</taxon>
        <taxon>Sar</taxon>
        <taxon>Alveolata</taxon>
        <taxon>Apicomplexa</taxon>
        <taxon>Aconoidasida</taxon>
        <taxon>Haemosporida</taxon>
        <taxon>Plasmodiidae</taxon>
        <taxon>Plasmodium</taxon>
        <taxon>Plasmodium (Laverania)</taxon>
    </lineage>
</organism>
<keyword evidence="11" id="KW-0482">Metalloprotease</keyword>
<comment type="cofactor">
    <cofactor evidence="1">
        <name>Zn(2+)</name>
        <dbReference type="ChEBI" id="CHEBI:29105"/>
    </cofactor>
</comment>
<keyword evidence="9" id="KW-0862">Zinc</keyword>
<keyword evidence="5" id="KW-0645">Protease</keyword>
<dbReference type="GO" id="GO:0046872">
    <property type="term" value="F:metal ion binding"/>
    <property type="evidence" value="ECO:0007669"/>
    <property type="project" value="UniProtKB-KW"/>
</dbReference>
<protein>
    <recommendedName>
        <fullName evidence="16">Peptidase M50 domain-containing protein</fullName>
    </recommendedName>
</protein>
<dbReference type="InterPro" id="IPR052348">
    <property type="entry name" value="Metallopeptidase_M50B"/>
</dbReference>
<evidence type="ECO:0000256" key="2">
    <source>
        <dbReference type="ARBA" id="ARBA00004651"/>
    </source>
</evidence>
<dbReference type="CDD" id="cd06158">
    <property type="entry name" value="S2P-M50_like_1"/>
    <property type="match status" value="1"/>
</dbReference>
<evidence type="ECO:0000256" key="3">
    <source>
        <dbReference type="ARBA" id="ARBA00007931"/>
    </source>
</evidence>
<evidence type="ECO:0000256" key="9">
    <source>
        <dbReference type="ARBA" id="ARBA00022833"/>
    </source>
</evidence>
<dbReference type="GO" id="GO:0005886">
    <property type="term" value="C:plasma membrane"/>
    <property type="evidence" value="ECO:0007669"/>
    <property type="project" value="UniProtKB-SubCell"/>
</dbReference>
<evidence type="ECO:0000256" key="13">
    <source>
        <dbReference type="SAM" id="Phobius"/>
    </source>
</evidence>
<dbReference type="Proteomes" id="UP000030690">
    <property type="component" value="Unassembled WGS sequence"/>
</dbReference>
<keyword evidence="7" id="KW-0479">Metal-binding</keyword>
<keyword evidence="6 13" id="KW-0812">Transmembrane</keyword>
<feature type="transmembrane region" description="Helical" evidence="13">
    <location>
        <begin position="42"/>
        <end position="61"/>
    </location>
</feature>
<feature type="transmembrane region" description="Helical" evidence="13">
    <location>
        <begin position="95"/>
        <end position="119"/>
    </location>
</feature>
<dbReference type="OrthoDB" id="371073at2759"/>
<feature type="transmembrane region" description="Helical" evidence="13">
    <location>
        <begin position="180"/>
        <end position="206"/>
    </location>
</feature>
<accession>A0A024V3K0</accession>
<dbReference type="PANTHER" id="PTHR35864">
    <property type="entry name" value="ZINC METALLOPROTEASE MJ0611-RELATED"/>
    <property type="match status" value="1"/>
</dbReference>
<feature type="transmembrane region" description="Helical" evidence="13">
    <location>
        <begin position="68"/>
        <end position="89"/>
    </location>
</feature>
<evidence type="ECO:0000256" key="4">
    <source>
        <dbReference type="ARBA" id="ARBA00022475"/>
    </source>
</evidence>
<comment type="similarity">
    <text evidence="3">Belongs to the peptidase M50B family.</text>
</comment>
<evidence type="ECO:0000313" key="14">
    <source>
        <dbReference type="EMBL" id="ETW17064.1"/>
    </source>
</evidence>
<evidence type="ECO:0000256" key="6">
    <source>
        <dbReference type="ARBA" id="ARBA00022692"/>
    </source>
</evidence>
<evidence type="ECO:0000256" key="12">
    <source>
        <dbReference type="ARBA" id="ARBA00023136"/>
    </source>
</evidence>
<reference evidence="14 15" key="1">
    <citation type="submission" date="2013-02" db="EMBL/GenBank/DDBJ databases">
        <title>The Genome Annotation of Plasmodium falciparum Vietnam Oak-Knoll (FVO).</title>
        <authorList>
            <consortium name="The Broad Institute Genome Sequencing Platform"/>
            <consortium name="The Broad Institute Genome Sequencing Center for Infectious Disease"/>
            <person name="Neafsey D."/>
            <person name="Hoffman S."/>
            <person name="Volkman S."/>
            <person name="Rosenthal P."/>
            <person name="Walker B."/>
            <person name="Young S.K."/>
            <person name="Zeng Q."/>
            <person name="Gargeya S."/>
            <person name="Fitzgerald M."/>
            <person name="Haas B."/>
            <person name="Abouelleil A."/>
            <person name="Allen A.W."/>
            <person name="Alvarado L."/>
            <person name="Arachchi H.M."/>
            <person name="Berlin A.M."/>
            <person name="Chapman S.B."/>
            <person name="Gainer-Dewar J."/>
            <person name="Goldberg J."/>
            <person name="Griggs A."/>
            <person name="Gujja S."/>
            <person name="Hansen M."/>
            <person name="Howarth C."/>
            <person name="Imamovic A."/>
            <person name="Ireland A."/>
            <person name="Larimer J."/>
            <person name="McCowan C."/>
            <person name="Murphy C."/>
            <person name="Pearson M."/>
            <person name="Poon T.W."/>
            <person name="Priest M."/>
            <person name="Roberts A."/>
            <person name="Saif S."/>
            <person name="Shea T."/>
            <person name="Sisk P."/>
            <person name="Sykes S."/>
            <person name="Wortman J."/>
            <person name="Nusbaum C."/>
            <person name="Birren B."/>
        </authorList>
    </citation>
    <scope>NUCLEOTIDE SEQUENCE [LARGE SCALE GENOMIC DNA]</scope>
    <source>
        <strain evidence="15">Vietnam Oak-Knoll (FVO)</strain>
    </source>
</reference>
<gene>
    <name evidence="14" type="ORF">PFFVO_03893</name>
</gene>
<dbReference type="InterPro" id="IPR044537">
    <property type="entry name" value="Rip2-like"/>
</dbReference>
<dbReference type="GO" id="GO:0008237">
    <property type="term" value="F:metallopeptidase activity"/>
    <property type="evidence" value="ECO:0007669"/>
    <property type="project" value="UniProtKB-KW"/>
</dbReference>
<comment type="subcellular location">
    <subcellularLocation>
        <location evidence="2">Cell membrane</location>
        <topology evidence="2">Multi-pass membrane protein</topology>
    </subcellularLocation>
</comment>
<feature type="transmembrane region" description="Helical" evidence="13">
    <location>
        <begin position="268"/>
        <end position="287"/>
    </location>
</feature>
<evidence type="ECO:0000256" key="1">
    <source>
        <dbReference type="ARBA" id="ARBA00001947"/>
    </source>
</evidence>
<feature type="transmembrane region" description="Helical" evidence="13">
    <location>
        <begin position="139"/>
        <end position="160"/>
    </location>
</feature>
<keyword evidence="4" id="KW-1003">Cell membrane</keyword>
<sequence>MGSRNKMLLYNNALMEHKRLASSFLSVYKEKAYNYEKCQNCLSYFLSLVPLLIVGGIHLFIKMNGYYIGNLFLTITYLFSFFFFILYYYNSYIIFVLFVFFAFLIYLCLHEFAHALVAYKYGDITMIYKGYLYLDILNYLDIFHTLIIPLITLFITGFGIPGNLYWLQLHFIRSRFQLSFIFLSGPLSDILYILFIVFFYNLYSYFKNHKNLNVQPHSILFISLATAVSFLVDSFLLNLCPILGFDGWGILEPYLPYCLNNIINEEIVYTYLSYICPLLVFIYFNFIEARYLFFTRIVNFILARILGIELGHVTNGVNTFPTLYSYLRKI</sequence>
<proteinExistence type="inferred from homology"/>
<reference evidence="14 15" key="2">
    <citation type="submission" date="2013-02" db="EMBL/GenBank/DDBJ databases">
        <title>The Genome Sequence of Plasmodium falciparum Vietnam Oak-Knoll (FVO).</title>
        <authorList>
            <consortium name="The Broad Institute Genome Sequencing Platform"/>
            <consortium name="The Broad Institute Genome Sequencing Center for Infectious Disease"/>
            <person name="Neafsey D."/>
            <person name="Cheeseman I."/>
            <person name="Volkman S."/>
            <person name="Adams J."/>
            <person name="Walker B."/>
            <person name="Young S.K."/>
            <person name="Zeng Q."/>
            <person name="Gargeya S."/>
            <person name="Fitzgerald M."/>
            <person name="Haas B."/>
            <person name="Abouelleil A."/>
            <person name="Alvarado L."/>
            <person name="Arachchi H.M."/>
            <person name="Berlin A.M."/>
            <person name="Chapman S.B."/>
            <person name="Dewar J."/>
            <person name="Goldberg J."/>
            <person name="Griggs A."/>
            <person name="Gujja S."/>
            <person name="Hansen M."/>
            <person name="Howarth C."/>
            <person name="Imamovic A."/>
            <person name="Larimer J."/>
            <person name="McCowan C."/>
            <person name="Murphy C."/>
            <person name="Neiman D."/>
            <person name="Pearson M."/>
            <person name="Priest M."/>
            <person name="Roberts A."/>
            <person name="Saif S."/>
            <person name="Shea T."/>
            <person name="Sisk P."/>
            <person name="Sykes S."/>
            <person name="Wortman J."/>
            <person name="Nusbaum C."/>
            <person name="Birren B."/>
        </authorList>
    </citation>
    <scope>NUCLEOTIDE SEQUENCE [LARGE SCALE GENOMIC DNA]</scope>
    <source>
        <strain evidence="15">Vietnam Oak-Knoll (FVO)</strain>
    </source>
</reference>